<sequence length="113" mass="13319">MYEYYWCQNGLYLHYWILMYSLHAADKTLTKCGKEHSITAKHWFQSHSVCVWYLRVETTRVLLLVYTKLQGSKLQLSSHKTSQVTSSWIDCHHSVGLMLSDCFDMSLTPKMIH</sequence>
<reference evidence="1" key="1">
    <citation type="submission" date="2021-06" db="EMBL/GenBank/DDBJ databases">
        <authorList>
            <person name="Hodson N. C."/>
            <person name="Mongue J. A."/>
            <person name="Jaron S. K."/>
        </authorList>
    </citation>
    <scope>NUCLEOTIDE SEQUENCE</scope>
</reference>
<evidence type="ECO:0000313" key="2">
    <source>
        <dbReference type="Proteomes" id="UP000708208"/>
    </source>
</evidence>
<comment type="caution">
    <text evidence="1">The sequence shown here is derived from an EMBL/GenBank/DDBJ whole genome shotgun (WGS) entry which is preliminary data.</text>
</comment>
<name>A0A8J2KGX6_9HEXA</name>
<accession>A0A8J2KGX6</accession>
<dbReference type="Proteomes" id="UP000708208">
    <property type="component" value="Unassembled WGS sequence"/>
</dbReference>
<keyword evidence="2" id="KW-1185">Reference proteome</keyword>
<evidence type="ECO:0000313" key="1">
    <source>
        <dbReference type="EMBL" id="CAG7786540.1"/>
    </source>
</evidence>
<organism evidence="1 2">
    <name type="scientific">Allacma fusca</name>
    <dbReference type="NCBI Taxonomy" id="39272"/>
    <lineage>
        <taxon>Eukaryota</taxon>
        <taxon>Metazoa</taxon>
        <taxon>Ecdysozoa</taxon>
        <taxon>Arthropoda</taxon>
        <taxon>Hexapoda</taxon>
        <taxon>Collembola</taxon>
        <taxon>Symphypleona</taxon>
        <taxon>Sminthuridae</taxon>
        <taxon>Allacma</taxon>
    </lineage>
</organism>
<protein>
    <submittedName>
        <fullName evidence="1">Uncharacterized protein</fullName>
    </submittedName>
</protein>
<gene>
    <name evidence="1" type="ORF">AFUS01_LOCUS25104</name>
</gene>
<proteinExistence type="predicted"/>
<dbReference type="AlphaFoldDB" id="A0A8J2KGX6"/>
<dbReference type="EMBL" id="CAJVCH010319538">
    <property type="protein sequence ID" value="CAG7786540.1"/>
    <property type="molecule type" value="Genomic_DNA"/>
</dbReference>